<dbReference type="Pfam" id="PF06197">
    <property type="entry name" value="DUF998"/>
    <property type="match status" value="1"/>
</dbReference>
<dbReference type="EMBL" id="BOOJ01000027">
    <property type="protein sequence ID" value="GIH92317.1"/>
    <property type="molecule type" value="Genomic_DNA"/>
</dbReference>
<reference evidence="2 3" key="1">
    <citation type="submission" date="2021-01" db="EMBL/GenBank/DDBJ databases">
        <title>Whole genome shotgun sequence of Planobispora siamensis NBRC 107568.</title>
        <authorList>
            <person name="Komaki H."/>
            <person name="Tamura T."/>
        </authorList>
    </citation>
    <scope>NUCLEOTIDE SEQUENCE [LARGE SCALE GENOMIC DNA]</scope>
    <source>
        <strain evidence="2 3">NBRC 107568</strain>
    </source>
</reference>
<evidence type="ECO:0000256" key="1">
    <source>
        <dbReference type="SAM" id="Phobius"/>
    </source>
</evidence>
<feature type="transmembrane region" description="Helical" evidence="1">
    <location>
        <begin position="46"/>
        <end position="65"/>
    </location>
</feature>
<gene>
    <name evidence="2" type="ORF">Psi01_29470</name>
</gene>
<accession>A0A8J3SDC4</accession>
<proteinExistence type="predicted"/>
<dbReference type="Proteomes" id="UP000619788">
    <property type="component" value="Unassembled WGS sequence"/>
</dbReference>
<dbReference type="AlphaFoldDB" id="A0A8J3SDC4"/>
<keyword evidence="1" id="KW-1133">Transmembrane helix</keyword>
<feature type="transmembrane region" description="Helical" evidence="1">
    <location>
        <begin position="72"/>
        <end position="91"/>
    </location>
</feature>
<keyword evidence="1" id="KW-0812">Transmembrane</keyword>
<feature type="transmembrane region" description="Helical" evidence="1">
    <location>
        <begin position="177"/>
        <end position="194"/>
    </location>
</feature>
<comment type="caution">
    <text evidence="2">The sequence shown here is derived from an EMBL/GenBank/DDBJ whole genome shotgun (WGS) entry which is preliminary data.</text>
</comment>
<keyword evidence="3" id="KW-1185">Reference proteome</keyword>
<evidence type="ECO:0000313" key="2">
    <source>
        <dbReference type="EMBL" id="GIH92317.1"/>
    </source>
</evidence>
<dbReference type="RefSeq" id="WP_204064550.1">
    <property type="nucleotide sequence ID" value="NZ_BOOJ01000027.1"/>
</dbReference>
<evidence type="ECO:0008006" key="4">
    <source>
        <dbReference type="Google" id="ProtNLM"/>
    </source>
</evidence>
<name>A0A8J3SDC4_9ACTN</name>
<dbReference type="InterPro" id="IPR009339">
    <property type="entry name" value="DUF998"/>
</dbReference>
<sequence length="208" mass="22063">MWPRLLGTAGPVLFVLVWLVEGALRPGYDPMRHWVSELALSGRGWIQITAFLLSGALITAFGLTLRRTVPGWGPRLIAVAGVALFLAGVFVIDPGLYNPGGSPAVTTWHGILHDVFGPIMFFSVAAAAIVLSRRFGRGYGLAGGIGTIAFWLAAGALNGMDHAGVWSPAPAGLLQRLAILTGFAYLVYAAWQSARRSRQAPRARSTAA</sequence>
<organism evidence="2 3">
    <name type="scientific">Planobispora siamensis</name>
    <dbReference type="NCBI Taxonomy" id="936338"/>
    <lineage>
        <taxon>Bacteria</taxon>
        <taxon>Bacillati</taxon>
        <taxon>Actinomycetota</taxon>
        <taxon>Actinomycetes</taxon>
        <taxon>Streptosporangiales</taxon>
        <taxon>Streptosporangiaceae</taxon>
        <taxon>Planobispora</taxon>
    </lineage>
</organism>
<feature type="transmembrane region" description="Helical" evidence="1">
    <location>
        <begin position="111"/>
        <end position="131"/>
    </location>
</feature>
<protein>
    <recommendedName>
        <fullName evidence="4">DUF998 domain-containing protein</fullName>
    </recommendedName>
</protein>
<keyword evidence="1" id="KW-0472">Membrane</keyword>
<evidence type="ECO:0000313" key="3">
    <source>
        <dbReference type="Proteomes" id="UP000619788"/>
    </source>
</evidence>
<feature type="transmembrane region" description="Helical" evidence="1">
    <location>
        <begin position="138"/>
        <end position="157"/>
    </location>
</feature>